<evidence type="ECO:0000256" key="1">
    <source>
        <dbReference type="ARBA" id="ARBA00009175"/>
    </source>
</evidence>
<dbReference type="Pfam" id="PF13531">
    <property type="entry name" value="SBP_bac_11"/>
    <property type="match status" value="1"/>
</dbReference>
<dbReference type="GO" id="GO:0030973">
    <property type="term" value="F:molybdate ion binding"/>
    <property type="evidence" value="ECO:0007669"/>
    <property type="project" value="TreeGrafter"/>
</dbReference>
<evidence type="ECO:0000256" key="2">
    <source>
        <dbReference type="ARBA" id="ARBA00022723"/>
    </source>
</evidence>
<dbReference type="PANTHER" id="PTHR30632">
    <property type="entry name" value="MOLYBDATE-BINDING PERIPLASMIC PROTEIN"/>
    <property type="match status" value="1"/>
</dbReference>
<feature type="signal peptide" evidence="5">
    <location>
        <begin position="1"/>
        <end position="20"/>
    </location>
</feature>
<proteinExistence type="inferred from homology"/>
<comment type="similarity">
    <text evidence="1">Belongs to the bacterial solute-binding protein ModA family.</text>
</comment>
<evidence type="ECO:0000256" key="3">
    <source>
        <dbReference type="ARBA" id="ARBA00022729"/>
    </source>
</evidence>
<dbReference type="GO" id="GO:0046872">
    <property type="term" value="F:metal ion binding"/>
    <property type="evidence" value="ECO:0007669"/>
    <property type="project" value="UniProtKB-KW"/>
</dbReference>
<dbReference type="EMBL" id="JACNJZ010000188">
    <property type="protein sequence ID" value="MBC8318813.1"/>
    <property type="molecule type" value="Genomic_DNA"/>
</dbReference>
<dbReference type="Proteomes" id="UP000614424">
    <property type="component" value="Unassembled WGS sequence"/>
</dbReference>
<evidence type="ECO:0000313" key="7">
    <source>
        <dbReference type="Proteomes" id="UP000614424"/>
    </source>
</evidence>
<organism evidence="6 7">
    <name type="scientific">Candidatus Desulfobia pelagia</name>
    <dbReference type="NCBI Taxonomy" id="2841692"/>
    <lineage>
        <taxon>Bacteria</taxon>
        <taxon>Pseudomonadati</taxon>
        <taxon>Thermodesulfobacteriota</taxon>
        <taxon>Desulfobulbia</taxon>
        <taxon>Desulfobulbales</taxon>
        <taxon>Desulfobulbaceae</taxon>
        <taxon>Candidatus Desulfobia</taxon>
    </lineage>
</organism>
<evidence type="ECO:0000256" key="4">
    <source>
        <dbReference type="PIRSR" id="PIRSR004846-1"/>
    </source>
</evidence>
<dbReference type="GO" id="GO:0015689">
    <property type="term" value="P:molybdate ion transport"/>
    <property type="evidence" value="ECO:0007669"/>
    <property type="project" value="InterPro"/>
</dbReference>
<reference evidence="6 7" key="1">
    <citation type="submission" date="2020-08" db="EMBL/GenBank/DDBJ databases">
        <title>Bridging the membrane lipid divide: bacteria of the FCB group superphylum have the potential to synthesize archaeal ether lipids.</title>
        <authorList>
            <person name="Villanueva L."/>
            <person name="Von Meijenfeldt F.A.B."/>
            <person name="Westbye A.B."/>
            <person name="Yadav S."/>
            <person name="Hopmans E.C."/>
            <person name="Dutilh B.E."/>
            <person name="Sinninghe Damste J.S."/>
        </authorList>
    </citation>
    <scope>NUCLEOTIDE SEQUENCE [LARGE SCALE GENOMIC DNA]</scope>
    <source>
        <strain evidence="6">NIOZ-UU47</strain>
    </source>
</reference>
<keyword evidence="4" id="KW-0500">Molybdenum</keyword>
<dbReference type="AlphaFoldDB" id="A0A8J6NHJ9"/>
<feature type="binding site" evidence="4">
    <location>
        <position position="166"/>
    </location>
    <ligand>
        <name>molybdate</name>
        <dbReference type="ChEBI" id="CHEBI:36264"/>
    </ligand>
</feature>
<feature type="binding site" evidence="4">
    <location>
        <position position="58"/>
    </location>
    <ligand>
        <name>molybdate</name>
        <dbReference type="ChEBI" id="CHEBI:36264"/>
    </ligand>
</feature>
<dbReference type="NCBIfam" id="TIGR01256">
    <property type="entry name" value="modA"/>
    <property type="match status" value="1"/>
</dbReference>
<dbReference type="InterPro" id="IPR050682">
    <property type="entry name" value="ModA/WtpA"/>
</dbReference>
<dbReference type="SUPFAM" id="SSF53850">
    <property type="entry name" value="Periplasmic binding protein-like II"/>
    <property type="match status" value="1"/>
</dbReference>
<gene>
    <name evidence="6" type="primary">modA</name>
    <name evidence="6" type="ORF">H8E41_12990</name>
</gene>
<feature type="chain" id="PRO_5035229727" evidence="5">
    <location>
        <begin position="21"/>
        <end position="245"/>
    </location>
</feature>
<dbReference type="PIRSF" id="PIRSF004846">
    <property type="entry name" value="ModA"/>
    <property type="match status" value="1"/>
</dbReference>
<sequence length="245" mass="26680">MKIFFCLTFICILFANIVQAAESLTIAVAANFALPFADIGTAFEKKSGISVQATVSSTGKLYAQIKNGAPYDLFFAADSLRPELLFQEGLGSLPVVYARGLPVLWTADKKFCGKRSWQEAFTAQGVKKIGIANPKTAPYGESSAKALRLAGLWDESLSKMVFAGNVGQSAQYAYMGSVTMSFVAASFAVSSQGQKGCFWHIPEVETVIQKACIVTRSAKKDMAAQFLSFLDSLEAREILMRYHYQ</sequence>
<dbReference type="PANTHER" id="PTHR30632:SF14">
    <property type="entry name" value="TUNGSTATE_MOLYBDATE_CHROMATE-BINDING PROTEIN MODA"/>
    <property type="match status" value="1"/>
</dbReference>
<evidence type="ECO:0000313" key="6">
    <source>
        <dbReference type="EMBL" id="MBC8318813.1"/>
    </source>
</evidence>
<evidence type="ECO:0000256" key="5">
    <source>
        <dbReference type="SAM" id="SignalP"/>
    </source>
</evidence>
<keyword evidence="3 5" id="KW-0732">Signal</keyword>
<dbReference type="Gene3D" id="3.40.190.10">
    <property type="entry name" value="Periplasmic binding protein-like II"/>
    <property type="match status" value="2"/>
</dbReference>
<name>A0A8J6NHJ9_9BACT</name>
<dbReference type="InterPro" id="IPR005950">
    <property type="entry name" value="ModA"/>
</dbReference>
<accession>A0A8J6NHJ9</accession>
<keyword evidence="2 4" id="KW-0479">Metal-binding</keyword>
<comment type="caution">
    <text evidence="6">The sequence shown here is derived from an EMBL/GenBank/DDBJ whole genome shotgun (WGS) entry which is preliminary data.</text>
</comment>
<protein>
    <submittedName>
        <fullName evidence="6">Molybdate ABC transporter substrate-binding protein</fullName>
    </submittedName>
</protein>